<dbReference type="EC" id="2.3.1.-" evidence="7"/>
<dbReference type="InterPro" id="IPR023213">
    <property type="entry name" value="CAT-like_dom_sf"/>
</dbReference>
<dbReference type="PROSITE" id="PS50968">
    <property type="entry name" value="BIOTINYL_LIPOYL"/>
    <property type="match status" value="1"/>
</dbReference>
<dbReference type="Proteomes" id="UP001291309">
    <property type="component" value="Unassembled WGS sequence"/>
</dbReference>
<gene>
    <name evidence="10" type="ORF">SYV04_17375</name>
</gene>
<proteinExistence type="inferred from homology"/>
<evidence type="ECO:0000313" key="10">
    <source>
        <dbReference type="EMBL" id="MDY7228195.1"/>
    </source>
</evidence>
<dbReference type="Pfam" id="PF00364">
    <property type="entry name" value="Biotin_lipoyl"/>
    <property type="match status" value="1"/>
</dbReference>
<dbReference type="InterPro" id="IPR036625">
    <property type="entry name" value="E3-bd_dom_sf"/>
</dbReference>
<evidence type="ECO:0000259" key="8">
    <source>
        <dbReference type="PROSITE" id="PS50968"/>
    </source>
</evidence>
<name>A0ABU5H4C1_9BACT</name>
<comment type="subunit">
    <text evidence="3">Forms a 24-polypeptide structural core with octahedral symmetry.</text>
</comment>
<dbReference type="Gene3D" id="3.30.559.10">
    <property type="entry name" value="Chloramphenicol acetyltransferase-like domain"/>
    <property type="match status" value="1"/>
</dbReference>
<dbReference type="PANTHER" id="PTHR43178">
    <property type="entry name" value="DIHYDROLIPOAMIDE ACETYLTRANSFERASE COMPONENT OF PYRUVATE DEHYDROGENASE COMPLEX"/>
    <property type="match status" value="1"/>
</dbReference>
<dbReference type="PROSITE" id="PS51826">
    <property type="entry name" value="PSBD"/>
    <property type="match status" value="1"/>
</dbReference>
<sequence length="426" mass="45388">MALFEFKLPDLGEGVMEGELVKWHVKEGDLVKEDQVLAEVMTDKATVTVPSPKAGRVLKTHGKEGEMAKVHQLMVTLEVEGAAPAQAAGHGAPASHGAPAAAQPQAAQVAAPVGNGATPASKVLATPLTRRMAREHGLNLAEISGSGSQGRVTKADVMAALEGKSSGNVVAPAAQAPAAARPSAPPVASGQGDERIPLRGLRKKIAEKMVRSKFTMPHFAFVEEVDGTDLVALRKRLNAQLQATGDDTKLTYLPFIVKAVIAALKKYPHLNANFDESAQELVVRGDYNIGIAAQTPDGLTVAVVRNADRLTLRDLAQEIARLGTAARERKLKMEELTGGTFTITSLGQSGGLFATPIINHPEVGIMGVHRLRKRPAVKDDEIVIREMMNLSLSCDHRVIDGAVAAEFVYEVIKYLEHPDMLFLAMA</sequence>
<dbReference type="Gene3D" id="4.10.320.10">
    <property type="entry name" value="E3-binding domain"/>
    <property type="match status" value="1"/>
</dbReference>
<dbReference type="CDD" id="cd06849">
    <property type="entry name" value="lipoyl_domain"/>
    <property type="match status" value="1"/>
</dbReference>
<keyword evidence="4 7" id="KW-0808">Transferase</keyword>
<dbReference type="Pfam" id="PF02817">
    <property type="entry name" value="E3_binding"/>
    <property type="match status" value="1"/>
</dbReference>
<evidence type="ECO:0000256" key="7">
    <source>
        <dbReference type="RuleBase" id="RU003423"/>
    </source>
</evidence>
<dbReference type="PANTHER" id="PTHR43178:SF5">
    <property type="entry name" value="LIPOAMIDE ACYLTRANSFERASE COMPONENT OF BRANCHED-CHAIN ALPHA-KETO ACID DEHYDROGENASE COMPLEX, MITOCHONDRIAL"/>
    <property type="match status" value="1"/>
</dbReference>
<evidence type="ECO:0000259" key="9">
    <source>
        <dbReference type="PROSITE" id="PS51826"/>
    </source>
</evidence>
<dbReference type="RefSeq" id="WP_321546919.1">
    <property type="nucleotide sequence ID" value="NZ_JAXIVS010000005.1"/>
</dbReference>
<dbReference type="Pfam" id="PF00198">
    <property type="entry name" value="2-oxoacid_dh"/>
    <property type="match status" value="1"/>
</dbReference>
<evidence type="ECO:0000256" key="2">
    <source>
        <dbReference type="ARBA" id="ARBA00007317"/>
    </source>
</evidence>
<dbReference type="SUPFAM" id="SSF52777">
    <property type="entry name" value="CoA-dependent acyltransferases"/>
    <property type="match status" value="1"/>
</dbReference>
<dbReference type="Gene3D" id="2.40.50.100">
    <property type="match status" value="1"/>
</dbReference>
<dbReference type="PROSITE" id="PS00189">
    <property type="entry name" value="LIPOYL"/>
    <property type="match status" value="1"/>
</dbReference>
<evidence type="ECO:0000256" key="5">
    <source>
        <dbReference type="ARBA" id="ARBA00022823"/>
    </source>
</evidence>
<dbReference type="InterPro" id="IPR000089">
    <property type="entry name" value="Biotin_lipoyl"/>
</dbReference>
<dbReference type="SUPFAM" id="SSF47005">
    <property type="entry name" value="Peripheral subunit-binding domain of 2-oxo acid dehydrogenase complex"/>
    <property type="match status" value="1"/>
</dbReference>
<evidence type="ECO:0000313" key="11">
    <source>
        <dbReference type="Proteomes" id="UP001291309"/>
    </source>
</evidence>
<keyword evidence="11" id="KW-1185">Reference proteome</keyword>
<dbReference type="InterPro" id="IPR003016">
    <property type="entry name" value="2-oxoA_DH_lipoyl-BS"/>
</dbReference>
<evidence type="ECO:0000256" key="1">
    <source>
        <dbReference type="ARBA" id="ARBA00001938"/>
    </source>
</evidence>
<dbReference type="SUPFAM" id="SSF51230">
    <property type="entry name" value="Single hybrid motif"/>
    <property type="match status" value="1"/>
</dbReference>
<evidence type="ECO:0000256" key="3">
    <source>
        <dbReference type="ARBA" id="ARBA00011484"/>
    </source>
</evidence>
<feature type="domain" description="Lipoyl-binding" evidence="8">
    <location>
        <begin position="3"/>
        <end position="78"/>
    </location>
</feature>
<dbReference type="InterPro" id="IPR011053">
    <property type="entry name" value="Single_hybrid_motif"/>
</dbReference>
<reference evidence="10 11" key="1">
    <citation type="submission" date="2023-12" db="EMBL/GenBank/DDBJ databases">
        <title>the genome sequence of Hyalangium sp. s54d21.</title>
        <authorList>
            <person name="Zhang X."/>
        </authorList>
    </citation>
    <scope>NUCLEOTIDE SEQUENCE [LARGE SCALE GENOMIC DNA]</scope>
    <source>
        <strain evidence="11">s54d21</strain>
    </source>
</reference>
<evidence type="ECO:0000256" key="4">
    <source>
        <dbReference type="ARBA" id="ARBA00022679"/>
    </source>
</evidence>
<dbReference type="EMBL" id="JAXIVS010000005">
    <property type="protein sequence ID" value="MDY7228195.1"/>
    <property type="molecule type" value="Genomic_DNA"/>
</dbReference>
<dbReference type="InterPro" id="IPR001078">
    <property type="entry name" value="2-oxoacid_DH_actylTfrase"/>
</dbReference>
<keyword evidence="6 7" id="KW-0012">Acyltransferase</keyword>
<dbReference type="InterPro" id="IPR050743">
    <property type="entry name" value="2-oxoacid_DH_E2_comp"/>
</dbReference>
<comment type="cofactor">
    <cofactor evidence="1 7">
        <name>(R)-lipoate</name>
        <dbReference type="ChEBI" id="CHEBI:83088"/>
    </cofactor>
</comment>
<keyword evidence="5 7" id="KW-0450">Lipoyl</keyword>
<evidence type="ECO:0000256" key="6">
    <source>
        <dbReference type="ARBA" id="ARBA00023315"/>
    </source>
</evidence>
<accession>A0ABU5H4C1</accession>
<comment type="similarity">
    <text evidence="2 7">Belongs to the 2-oxoacid dehydrogenase family.</text>
</comment>
<dbReference type="InterPro" id="IPR004167">
    <property type="entry name" value="PSBD"/>
</dbReference>
<feature type="domain" description="Peripheral subunit-binding (PSBD)" evidence="9">
    <location>
        <begin position="124"/>
        <end position="161"/>
    </location>
</feature>
<organism evidence="10 11">
    <name type="scientific">Hyalangium rubrum</name>
    <dbReference type="NCBI Taxonomy" id="3103134"/>
    <lineage>
        <taxon>Bacteria</taxon>
        <taxon>Pseudomonadati</taxon>
        <taxon>Myxococcota</taxon>
        <taxon>Myxococcia</taxon>
        <taxon>Myxococcales</taxon>
        <taxon>Cystobacterineae</taxon>
        <taxon>Archangiaceae</taxon>
        <taxon>Hyalangium</taxon>
    </lineage>
</organism>
<protein>
    <recommendedName>
        <fullName evidence="7">Dihydrolipoamide acetyltransferase component of pyruvate dehydrogenase complex</fullName>
        <ecNumber evidence="7">2.3.1.-</ecNumber>
    </recommendedName>
</protein>
<dbReference type="GO" id="GO:0016746">
    <property type="term" value="F:acyltransferase activity"/>
    <property type="evidence" value="ECO:0007669"/>
    <property type="project" value="UniProtKB-KW"/>
</dbReference>
<comment type="caution">
    <text evidence="10">The sequence shown here is derived from an EMBL/GenBank/DDBJ whole genome shotgun (WGS) entry which is preliminary data.</text>
</comment>